<dbReference type="AlphaFoldDB" id="A0AAV9PZ64"/>
<name>A0AAV9PZ64_9PEZI</name>
<dbReference type="EMBL" id="JAXLQG010000018">
    <property type="protein sequence ID" value="KAK5531026.1"/>
    <property type="molecule type" value="Genomic_DNA"/>
</dbReference>
<dbReference type="Proteomes" id="UP001345827">
    <property type="component" value="Unassembled WGS sequence"/>
</dbReference>
<feature type="compositionally biased region" description="Low complexity" evidence="1">
    <location>
        <begin position="342"/>
        <end position="357"/>
    </location>
</feature>
<feature type="region of interest" description="Disordered" evidence="1">
    <location>
        <begin position="241"/>
        <end position="285"/>
    </location>
</feature>
<accession>A0AAV9PZ64</accession>
<comment type="caution">
    <text evidence="2">The sequence shown here is derived from an EMBL/GenBank/DDBJ whole genome shotgun (WGS) entry which is preliminary data.</text>
</comment>
<feature type="region of interest" description="Disordered" evidence="1">
    <location>
        <begin position="515"/>
        <end position="546"/>
    </location>
</feature>
<reference evidence="2 3" key="1">
    <citation type="submission" date="2023-06" db="EMBL/GenBank/DDBJ databases">
        <title>Black Yeasts Isolated from many extreme environments.</title>
        <authorList>
            <person name="Coleine C."/>
            <person name="Stajich J.E."/>
            <person name="Selbmann L."/>
        </authorList>
    </citation>
    <scope>NUCLEOTIDE SEQUENCE [LARGE SCALE GENOMIC DNA]</scope>
    <source>
        <strain evidence="2 3">CCFEE 5887</strain>
    </source>
</reference>
<keyword evidence="3" id="KW-1185">Reference proteome</keyword>
<feature type="compositionally biased region" description="Polar residues" evidence="1">
    <location>
        <begin position="413"/>
        <end position="425"/>
    </location>
</feature>
<feature type="compositionally biased region" description="Low complexity" evidence="1">
    <location>
        <begin position="523"/>
        <end position="534"/>
    </location>
</feature>
<feature type="region of interest" description="Disordered" evidence="1">
    <location>
        <begin position="337"/>
        <end position="449"/>
    </location>
</feature>
<feature type="compositionally biased region" description="Polar residues" evidence="1">
    <location>
        <begin position="390"/>
        <end position="400"/>
    </location>
</feature>
<protein>
    <submittedName>
        <fullName evidence="2">Uncharacterized protein</fullName>
    </submittedName>
</protein>
<gene>
    <name evidence="2" type="ORF">LTR25_008883</name>
</gene>
<evidence type="ECO:0000313" key="2">
    <source>
        <dbReference type="EMBL" id="KAK5531026.1"/>
    </source>
</evidence>
<proteinExistence type="predicted"/>
<evidence type="ECO:0000256" key="1">
    <source>
        <dbReference type="SAM" id="MobiDB-lite"/>
    </source>
</evidence>
<feature type="compositionally biased region" description="Low complexity" evidence="1">
    <location>
        <begin position="254"/>
        <end position="266"/>
    </location>
</feature>
<evidence type="ECO:0000313" key="3">
    <source>
        <dbReference type="Proteomes" id="UP001345827"/>
    </source>
</evidence>
<organism evidence="2 3">
    <name type="scientific">Vermiconidia calcicola</name>
    <dbReference type="NCBI Taxonomy" id="1690605"/>
    <lineage>
        <taxon>Eukaryota</taxon>
        <taxon>Fungi</taxon>
        <taxon>Dikarya</taxon>
        <taxon>Ascomycota</taxon>
        <taxon>Pezizomycotina</taxon>
        <taxon>Dothideomycetes</taxon>
        <taxon>Dothideomycetidae</taxon>
        <taxon>Mycosphaerellales</taxon>
        <taxon>Extremaceae</taxon>
        <taxon>Vermiconidia</taxon>
    </lineage>
</organism>
<sequence>MLHIQDIPRRHVPALCKILQFTPNVDLSEHAKSILALARPLPYSLRTSRVERLLLPSQGHLCHMHKCLDYETVETILCKIQVEIGPRLNNLVSQCQILNSEQRNCIKHLRNLHALWLPRREFEITFVVSADDVKWTYQVDQCEACIISRIAGDLAVLQDLRCALRSRATSRHVAKHGLPRLQLWVESWIENLAGHITAETGVKVDVEEILTRNEAAAQALKKTRSKVHDVRTKELKIVTAGQNVGSGQKKGKAKTQAGSRKSGSGADSDDDLSPVSADPTMKGRSPYGLAVAHRAVERKSLDSVDLEVLSEYANSKMAEPQQQLNVVPGQIPPKEAAVYYGQVPQQNEQEQEQYVPPRQNWKRGPPTSSTVKPKSESPVPPKDSWVTERFGSNYSSQATFQPGRDQEVYGNHGPSQNPIHQSPPAQGQPRRSPAETYEKLISPYPTESTTSSVAEIIRLYDHAIDHTHGCAKGHDGQDEETLETLPQTTYQPPRRANVAAAAQQSAQPCSETLLPRTTYQPPSASAAAAASSSSRTTTTIPPPNESTEAVIFILDDGTGKLDELGGPARAASTWGGMYESRVKLREDLDWFYKGQSRNGKGQD</sequence>